<dbReference type="AlphaFoldDB" id="A0A127PBQ7"/>
<gene>
    <name evidence="1" type="ORF">CFter6_2586</name>
</gene>
<name>A0A127PBQ7_9BURK</name>
<dbReference type="PATRIC" id="fig|158899.10.peg.2580"/>
<reference evidence="1 2" key="1">
    <citation type="submission" date="2015-11" db="EMBL/GenBank/DDBJ databases">
        <title>Exploring the genomic traits of fungus-feeding bacterial genus Collimonas.</title>
        <authorList>
            <person name="Song C."/>
            <person name="Schmidt R."/>
            <person name="de Jager V."/>
            <person name="Krzyzanowska D."/>
            <person name="Jongedijk E."/>
            <person name="Cankar K."/>
            <person name="Beekwilder J."/>
            <person name="van Veen A."/>
            <person name="de Boer W."/>
            <person name="van Veen J.A."/>
            <person name="Garbeva P."/>
        </authorList>
    </citation>
    <scope>NUCLEOTIDE SEQUENCE [LARGE SCALE GENOMIC DNA]</scope>
    <source>
        <strain evidence="1 2">Ter6</strain>
    </source>
</reference>
<protein>
    <submittedName>
        <fullName evidence="1">Uncharacterized protein</fullName>
    </submittedName>
</protein>
<accession>A0A127PBQ7</accession>
<dbReference type="Proteomes" id="UP000072421">
    <property type="component" value="Chromosome"/>
</dbReference>
<proteinExistence type="predicted"/>
<dbReference type="EMBL" id="CP013232">
    <property type="protein sequence ID" value="AMO95256.1"/>
    <property type="molecule type" value="Genomic_DNA"/>
</dbReference>
<sequence>MRILPWKYQYCNVANIYFDHRSYRNAEDFLPVSPSHRRVTFIR</sequence>
<evidence type="ECO:0000313" key="1">
    <source>
        <dbReference type="EMBL" id="AMO95256.1"/>
    </source>
</evidence>
<evidence type="ECO:0000313" key="2">
    <source>
        <dbReference type="Proteomes" id="UP000072421"/>
    </source>
</evidence>
<organism evidence="1">
    <name type="scientific">Collimonas fungivorans</name>
    <dbReference type="NCBI Taxonomy" id="158899"/>
    <lineage>
        <taxon>Bacteria</taxon>
        <taxon>Pseudomonadati</taxon>
        <taxon>Pseudomonadota</taxon>
        <taxon>Betaproteobacteria</taxon>
        <taxon>Burkholderiales</taxon>
        <taxon>Oxalobacteraceae</taxon>
        <taxon>Collimonas</taxon>
    </lineage>
</organism>